<name>A0A2T8HT69_9RHOB</name>
<evidence type="ECO:0000256" key="2">
    <source>
        <dbReference type="ARBA" id="ARBA00022692"/>
    </source>
</evidence>
<dbReference type="InterPro" id="IPR010432">
    <property type="entry name" value="RDD"/>
</dbReference>
<evidence type="ECO:0000313" key="7">
    <source>
        <dbReference type="EMBL" id="PVH28650.1"/>
    </source>
</evidence>
<dbReference type="OrthoDB" id="7270324at2"/>
<keyword evidence="3 5" id="KW-1133">Transmembrane helix</keyword>
<evidence type="ECO:0000313" key="8">
    <source>
        <dbReference type="Proteomes" id="UP000245911"/>
    </source>
</evidence>
<feature type="transmembrane region" description="Helical" evidence="5">
    <location>
        <begin position="100"/>
        <end position="120"/>
    </location>
</feature>
<sequence length="144" mass="16075">MSLPHPQDDPAFYDHLILKRFLAWVIDLVVTVVLVILVLIATAFIAAFFLPVIWSAVAIAYRTVMLSRYGATAGMMIASIKLRHINGRTPETVTCLWHSVIYSASMVFMVPQIASVALMLTTPYKQGLNDVVLGTTMVNRFLEY</sequence>
<keyword evidence="4 5" id="KW-0472">Membrane</keyword>
<dbReference type="RefSeq" id="WP_116558486.1">
    <property type="nucleotide sequence ID" value="NZ_QDKM01000004.1"/>
</dbReference>
<feature type="transmembrane region" description="Helical" evidence="5">
    <location>
        <begin position="21"/>
        <end position="53"/>
    </location>
</feature>
<proteinExistence type="predicted"/>
<comment type="subcellular location">
    <subcellularLocation>
        <location evidence="1">Membrane</location>
        <topology evidence="1">Multi-pass membrane protein</topology>
    </subcellularLocation>
</comment>
<feature type="domain" description="RDD" evidence="6">
    <location>
        <begin position="17"/>
        <end position="132"/>
    </location>
</feature>
<reference evidence="7 8" key="1">
    <citation type="submission" date="2018-04" db="EMBL/GenBank/DDBJ databases">
        <title>Pararhodobacter oceanense sp. nov., isolated from marine intertidal sediment.</title>
        <authorList>
            <person name="Wang X.-L."/>
            <person name="Du Z.-J."/>
        </authorList>
    </citation>
    <scope>NUCLEOTIDE SEQUENCE [LARGE SCALE GENOMIC DNA]</scope>
    <source>
        <strain evidence="7 8">AM505</strain>
    </source>
</reference>
<dbReference type="AlphaFoldDB" id="A0A2T8HT69"/>
<evidence type="ECO:0000256" key="4">
    <source>
        <dbReference type="ARBA" id="ARBA00023136"/>
    </source>
</evidence>
<dbReference type="Pfam" id="PF06271">
    <property type="entry name" value="RDD"/>
    <property type="match status" value="1"/>
</dbReference>
<keyword evidence="2 5" id="KW-0812">Transmembrane</keyword>
<comment type="caution">
    <text evidence="7">The sequence shown here is derived from an EMBL/GenBank/DDBJ whole genome shotgun (WGS) entry which is preliminary data.</text>
</comment>
<dbReference type="Proteomes" id="UP000245911">
    <property type="component" value="Unassembled WGS sequence"/>
</dbReference>
<accession>A0A2T8HT69</accession>
<evidence type="ECO:0000256" key="1">
    <source>
        <dbReference type="ARBA" id="ARBA00004141"/>
    </source>
</evidence>
<dbReference type="GO" id="GO:0016020">
    <property type="term" value="C:membrane"/>
    <property type="evidence" value="ECO:0007669"/>
    <property type="project" value="UniProtKB-SubCell"/>
</dbReference>
<protein>
    <recommendedName>
        <fullName evidence="6">RDD domain-containing protein</fullName>
    </recommendedName>
</protein>
<organism evidence="7 8">
    <name type="scientific">Pararhodobacter oceanensis</name>
    <dbReference type="NCBI Taxonomy" id="2172121"/>
    <lineage>
        <taxon>Bacteria</taxon>
        <taxon>Pseudomonadati</taxon>
        <taxon>Pseudomonadota</taxon>
        <taxon>Alphaproteobacteria</taxon>
        <taxon>Rhodobacterales</taxon>
        <taxon>Paracoccaceae</taxon>
        <taxon>Pararhodobacter</taxon>
    </lineage>
</organism>
<gene>
    <name evidence="7" type="ORF">DDE20_10675</name>
</gene>
<evidence type="ECO:0000256" key="3">
    <source>
        <dbReference type="ARBA" id="ARBA00022989"/>
    </source>
</evidence>
<dbReference type="EMBL" id="QDKM01000004">
    <property type="protein sequence ID" value="PVH28650.1"/>
    <property type="molecule type" value="Genomic_DNA"/>
</dbReference>
<evidence type="ECO:0000259" key="6">
    <source>
        <dbReference type="Pfam" id="PF06271"/>
    </source>
</evidence>
<evidence type="ECO:0000256" key="5">
    <source>
        <dbReference type="SAM" id="Phobius"/>
    </source>
</evidence>
<keyword evidence="8" id="KW-1185">Reference proteome</keyword>